<evidence type="ECO:0000313" key="7">
    <source>
        <dbReference type="Proteomes" id="UP000215506"/>
    </source>
</evidence>
<dbReference type="SUPFAM" id="SSF48498">
    <property type="entry name" value="Tetracyclin repressor-like, C-terminal domain"/>
    <property type="match status" value="1"/>
</dbReference>
<evidence type="ECO:0000259" key="5">
    <source>
        <dbReference type="PROSITE" id="PS50977"/>
    </source>
</evidence>
<evidence type="ECO:0000256" key="1">
    <source>
        <dbReference type="ARBA" id="ARBA00023015"/>
    </source>
</evidence>
<dbReference type="InterPro" id="IPR049445">
    <property type="entry name" value="TetR_SbtR-like_C"/>
</dbReference>
<evidence type="ECO:0000256" key="4">
    <source>
        <dbReference type="PROSITE-ProRule" id="PRU00335"/>
    </source>
</evidence>
<dbReference type="AlphaFoldDB" id="A0A231H0W4"/>
<dbReference type="PRINTS" id="PR00455">
    <property type="entry name" value="HTHTETR"/>
</dbReference>
<dbReference type="PROSITE" id="PS50977">
    <property type="entry name" value="HTH_TETR_2"/>
    <property type="match status" value="1"/>
</dbReference>
<protein>
    <submittedName>
        <fullName evidence="6">Putative HTH-type transcriptional regulator TtgW</fullName>
    </submittedName>
</protein>
<dbReference type="InterPro" id="IPR009057">
    <property type="entry name" value="Homeodomain-like_sf"/>
</dbReference>
<dbReference type="EMBL" id="NGAF01000013">
    <property type="protein sequence ID" value="OXR42486.1"/>
    <property type="molecule type" value="Genomic_DNA"/>
</dbReference>
<keyword evidence="1" id="KW-0805">Transcription regulation</keyword>
<dbReference type="GO" id="GO:0003700">
    <property type="term" value="F:DNA-binding transcription factor activity"/>
    <property type="evidence" value="ECO:0007669"/>
    <property type="project" value="TreeGrafter"/>
</dbReference>
<dbReference type="PANTHER" id="PTHR30055:SF234">
    <property type="entry name" value="HTH-TYPE TRANSCRIPTIONAL REGULATOR BETI"/>
    <property type="match status" value="1"/>
</dbReference>
<dbReference type="Proteomes" id="UP000215506">
    <property type="component" value="Unassembled WGS sequence"/>
</dbReference>
<name>A0A231H0W4_9NOCA</name>
<dbReference type="InterPro" id="IPR050109">
    <property type="entry name" value="HTH-type_TetR-like_transc_reg"/>
</dbReference>
<keyword evidence="3" id="KW-0804">Transcription</keyword>
<feature type="DNA-binding region" description="H-T-H motif" evidence="4">
    <location>
        <begin position="38"/>
        <end position="57"/>
    </location>
</feature>
<dbReference type="GO" id="GO:0000976">
    <property type="term" value="F:transcription cis-regulatory region binding"/>
    <property type="evidence" value="ECO:0007669"/>
    <property type="project" value="TreeGrafter"/>
</dbReference>
<comment type="caution">
    <text evidence="6">The sequence shown here is derived from an EMBL/GenBank/DDBJ whole genome shotgun (WGS) entry which is preliminary data.</text>
</comment>
<dbReference type="SUPFAM" id="SSF46689">
    <property type="entry name" value="Homeodomain-like"/>
    <property type="match status" value="1"/>
</dbReference>
<dbReference type="InterPro" id="IPR036271">
    <property type="entry name" value="Tet_transcr_reg_TetR-rel_C_sf"/>
</dbReference>
<dbReference type="PANTHER" id="PTHR30055">
    <property type="entry name" value="HTH-TYPE TRANSCRIPTIONAL REGULATOR RUTR"/>
    <property type="match status" value="1"/>
</dbReference>
<keyword evidence="7" id="KW-1185">Reference proteome</keyword>
<evidence type="ECO:0000313" key="6">
    <source>
        <dbReference type="EMBL" id="OXR42486.1"/>
    </source>
</evidence>
<organism evidence="6 7">
    <name type="scientific">Nocardia cerradoensis</name>
    <dbReference type="NCBI Taxonomy" id="85688"/>
    <lineage>
        <taxon>Bacteria</taxon>
        <taxon>Bacillati</taxon>
        <taxon>Actinomycetota</taxon>
        <taxon>Actinomycetes</taxon>
        <taxon>Mycobacteriales</taxon>
        <taxon>Nocardiaceae</taxon>
        <taxon>Nocardia</taxon>
    </lineage>
</organism>
<dbReference type="Gene3D" id="1.10.357.10">
    <property type="entry name" value="Tetracycline Repressor, domain 2"/>
    <property type="match status" value="1"/>
</dbReference>
<proteinExistence type="predicted"/>
<dbReference type="InterPro" id="IPR001647">
    <property type="entry name" value="HTH_TetR"/>
</dbReference>
<reference evidence="6 7" key="1">
    <citation type="submission" date="2017-07" db="EMBL/GenBank/DDBJ databases">
        <title>First draft Genome Sequence of Nocardia cerradoensis isolated from human infection.</title>
        <authorList>
            <person name="Carrasco G."/>
        </authorList>
    </citation>
    <scope>NUCLEOTIDE SEQUENCE [LARGE SCALE GENOMIC DNA]</scope>
    <source>
        <strain evidence="6 7">CNM20130759</strain>
    </source>
</reference>
<dbReference type="Pfam" id="PF00440">
    <property type="entry name" value="TetR_N"/>
    <property type="match status" value="1"/>
</dbReference>
<dbReference type="Pfam" id="PF21597">
    <property type="entry name" value="TetR_C_43"/>
    <property type="match status" value="1"/>
</dbReference>
<evidence type="ECO:0000256" key="2">
    <source>
        <dbReference type="ARBA" id="ARBA00023125"/>
    </source>
</evidence>
<accession>A0A231H0W4</accession>
<evidence type="ECO:0000256" key="3">
    <source>
        <dbReference type="ARBA" id="ARBA00023163"/>
    </source>
</evidence>
<dbReference type="RefSeq" id="WP_039778089.1">
    <property type="nucleotide sequence ID" value="NZ_JAAXOR010000001.1"/>
</dbReference>
<sequence length="190" mass="20482">MNDTPSTRRKPRADARRNRQSLLAAADTVFAEGGVDAPLEQVARRAGVGIGTLYGHFATRRALVAALLSERNETLFDRGENLCERQQDSAGNLAAWVALVVEHAATYQGLAALLAEGAHDDDHELHADCARMDRITERLTERARDAGALRAEVTAADIATLINAAAWTREQAGADRAQRLIAVARTGLFA</sequence>
<feature type="domain" description="HTH tetR-type" evidence="5">
    <location>
        <begin position="16"/>
        <end position="75"/>
    </location>
</feature>
<gene>
    <name evidence="6" type="primary">ttgW_2</name>
    <name evidence="6" type="ORF">B7C42_05262</name>
</gene>
<keyword evidence="2 4" id="KW-0238">DNA-binding</keyword>